<organism evidence="1">
    <name type="scientific">Arundo donax</name>
    <name type="common">Giant reed</name>
    <name type="synonym">Donax arundinaceus</name>
    <dbReference type="NCBI Taxonomy" id="35708"/>
    <lineage>
        <taxon>Eukaryota</taxon>
        <taxon>Viridiplantae</taxon>
        <taxon>Streptophyta</taxon>
        <taxon>Embryophyta</taxon>
        <taxon>Tracheophyta</taxon>
        <taxon>Spermatophyta</taxon>
        <taxon>Magnoliopsida</taxon>
        <taxon>Liliopsida</taxon>
        <taxon>Poales</taxon>
        <taxon>Poaceae</taxon>
        <taxon>PACMAD clade</taxon>
        <taxon>Arundinoideae</taxon>
        <taxon>Arundineae</taxon>
        <taxon>Arundo</taxon>
    </lineage>
</organism>
<dbReference type="EMBL" id="GBRH01271029">
    <property type="protein sequence ID" value="JAD26866.1"/>
    <property type="molecule type" value="Transcribed_RNA"/>
</dbReference>
<proteinExistence type="predicted"/>
<protein>
    <submittedName>
        <fullName evidence="1">Uncharacterized protein</fullName>
    </submittedName>
</protein>
<accession>A0A0A8YKQ7</accession>
<dbReference type="AlphaFoldDB" id="A0A0A8YKQ7"/>
<evidence type="ECO:0000313" key="1">
    <source>
        <dbReference type="EMBL" id="JAD26866.1"/>
    </source>
</evidence>
<reference evidence="1" key="2">
    <citation type="journal article" date="2015" name="Data Brief">
        <title>Shoot transcriptome of the giant reed, Arundo donax.</title>
        <authorList>
            <person name="Barrero R.A."/>
            <person name="Guerrero F.D."/>
            <person name="Moolhuijzen P."/>
            <person name="Goolsby J.A."/>
            <person name="Tidwell J."/>
            <person name="Bellgard S.E."/>
            <person name="Bellgard M.I."/>
        </authorList>
    </citation>
    <scope>NUCLEOTIDE SEQUENCE</scope>
    <source>
        <tissue evidence="1">Shoot tissue taken approximately 20 cm above the soil surface</tissue>
    </source>
</reference>
<name>A0A0A8YKQ7_ARUDO</name>
<sequence>MLEVLKKPSIHLLRCVDPYTPIVASSNRSNSTPGLTHTVTVLICLSCSWRCRYCSLPPPPKVSFPVPVLGHLELIPTAQALARRSPTTSTRLDTSFPSIGEELEVIRVMEREHRRALDVGVHAVALIDAVNECELRGRHDAQHGLRRGLHSLSTADAQVPVLFGCSR</sequence>
<reference evidence="1" key="1">
    <citation type="submission" date="2014-09" db="EMBL/GenBank/DDBJ databases">
        <authorList>
            <person name="Magalhaes I.L.F."/>
            <person name="Oliveira U."/>
            <person name="Santos F.R."/>
            <person name="Vidigal T.H.D.A."/>
            <person name="Brescovit A.D."/>
            <person name="Santos A.J."/>
        </authorList>
    </citation>
    <scope>NUCLEOTIDE SEQUENCE</scope>
    <source>
        <tissue evidence="1">Shoot tissue taken approximately 20 cm above the soil surface</tissue>
    </source>
</reference>